<dbReference type="AlphaFoldDB" id="A0A2L1WJP3"/>
<dbReference type="EMBL" id="CP064946">
    <property type="protein sequence ID" value="QPH50215.1"/>
    <property type="molecule type" value="Genomic_DNA"/>
</dbReference>
<dbReference type="PANTHER" id="PTHR38775:SF1">
    <property type="entry name" value="INNER MEMBRANE PROTEIN"/>
    <property type="match status" value="1"/>
</dbReference>
<protein>
    <submittedName>
        <fullName evidence="1">DUF1145 domain-containing protein</fullName>
    </submittedName>
</protein>
<dbReference type="InterPro" id="IPR009525">
    <property type="entry name" value="DUF1145"/>
</dbReference>
<dbReference type="GeneID" id="93441084"/>
<dbReference type="PANTHER" id="PTHR38775">
    <property type="entry name" value="INNER MEMBRANE PROTEIN-RELATED"/>
    <property type="match status" value="1"/>
</dbReference>
<dbReference type="Pfam" id="PF06611">
    <property type="entry name" value="DUF1145"/>
    <property type="match status" value="1"/>
</dbReference>
<sequence>MKFILSLGKLLTIVFWGVVLYNQMVPQPVPLNLLINATGLLLVLLHLLEMLFFNASLRGRSHRWFDRLQILLTGIFHIMSIPRAQEAPRNA</sequence>
<evidence type="ECO:0000313" key="2">
    <source>
        <dbReference type="Proteomes" id="UP000594430"/>
    </source>
</evidence>
<accession>A0A2L1WJP3</accession>
<dbReference type="Proteomes" id="UP000594430">
    <property type="component" value="Chromosome"/>
</dbReference>
<name>A0A2L1WJP3_9PSED</name>
<gene>
    <name evidence="1" type="ORF">IZU98_05680</name>
</gene>
<evidence type="ECO:0000313" key="1">
    <source>
        <dbReference type="EMBL" id="QPH50215.1"/>
    </source>
</evidence>
<proteinExistence type="predicted"/>
<dbReference type="RefSeq" id="WP_027915327.1">
    <property type="nucleotide sequence ID" value="NZ_BQHM01000019.1"/>
</dbReference>
<reference evidence="1 2" key="1">
    <citation type="submission" date="2020-11" db="EMBL/GenBank/DDBJ databases">
        <title>Pseudomonas fulva producing VIM-24.</title>
        <authorList>
            <person name="Liu S."/>
        </authorList>
    </citation>
    <scope>NUCLEOTIDE SEQUENCE [LARGE SCALE GENOMIC DNA]</scope>
    <source>
        <strain evidence="1 2">ZDHY414</strain>
    </source>
</reference>
<organism evidence="1 2">
    <name type="scientific">Pseudomonas fulva</name>
    <dbReference type="NCBI Taxonomy" id="47880"/>
    <lineage>
        <taxon>Bacteria</taxon>
        <taxon>Pseudomonadati</taxon>
        <taxon>Pseudomonadota</taxon>
        <taxon>Gammaproteobacteria</taxon>
        <taxon>Pseudomonadales</taxon>
        <taxon>Pseudomonadaceae</taxon>
        <taxon>Pseudomonas</taxon>
    </lineage>
</organism>